<dbReference type="EMBL" id="JAKNBA010000077">
    <property type="protein sequence ID" value="MDE1244206.1"/>
    <property type="molecule type" value="Genomic_DNA"/>
</dbReference>
<evidence type="ECO:0000313" key="1">
    <source>
        <dbReference type="EMBL" id="MDE1244206.1"/>
    </source>
</evidence>
<comment type="caution">
    <text evidence="1">The sequence shown here is derived from an EMBL/GenBank/DDBJ whole genome shotgun (WGS) entry which is preliminary data.</text>
</comment>
<protein>
    <submittedName>
        <fullName evidence="1">Uncharacterized protein</fullName>
    </submittedName>
</protein>
<accession>A0A9X4EZ60</accession>
<sequence>MLWFCFAVSDVNLLVESELCDIAFPKGFLGAFSKLSATLLVPSGFSDRRFETAPDLSFSKHSKTVLAKWKSTWKSKVKNGN</sequence>
<proteinExistence type="predicted"/>
<organism evidence="1 2">
    <name type="scientific">Vibrio aestuarianus</name>
    <dbReference type="NCBI Taxonomy" id="28171"/>
    <lineage>
        <taxon>Bacteria</taxon>
        <taxon>Pseudomonadati</taxon>
        <taxon>Pseudomonadota</taxon>
        <taxon>Gammaproteobacteria</taxon>
        <taxon>Vibrionales</taxon>
        <taxon>Vibrionaceae</taxon>
        <taxon>Vibrio</taxon>
    </lineage>
</organism>
<dbReference type="Proteomes" id="UP001140979">
    <property type="component" value="Unassembled WGS sequence"/>
</dbReference>
<name>A0A9X4EZ60_9VIBR</name>
<reference evidence="1" key="1">
    <citation type="submission" date="2022-02" db="EMBL/GenBank/DDBJ databases">
        <title>Emergence and expansion in Europe of a Vibrio aestuarianus clonal complex pathogenic for oysters.</title>
        <authorList>
            <person name="Mesnil A."/>
            <person name="Travers M.-A."/>
        </authorList>
    </citation>
    <scope>NUCLEOTIDE SEQUENCE</scope>
    <source>
        <strain evidence="1">19_064_11T1</strain>
    </source>
</reference>
<evidence type="ECO:0000313" key="2">
    <source>
        <dbReference type="Proteomes" id="UP001140979"/>
    </source>
</evidence>
<gene>
    <name evidence="1" type="ORF">L9W94_19145</name>
</gene>
<dbReference type="AlphaFoldDB" id="A0A9X4EZ60"/>